<name>A0A7I4YDT6_HAECO</name>
<dbReference type="WBParaSite" id="HCON_00086270-00001">
    <property type="protein sequence ID" value="HCON_00086270-00001"/>
    <property type="gene ID" value="HCON_00086270"/>
</dbReference>
<evidence type="ECO:0000313" key="2">
    <source>
        <dbReference type="WBParaSite" id="HCON_00086270-00001"/>
    </source>
</evidence>
<accession>A0A7I4YDT6</accession>
<evidence type="ECO:0000313" key="1">
    <source>
        <dbReference type="Proteomes" id="UP000025227"/>
    </source>
</evidence>
<protein>
    <submittedName>
        <fullName evidence="2">Endonuclease exonuclease phosphatase domain containing protein</fullName>
    </submittedName>
</protein>
<proteinExistence type="predicted"/>
<reference evidence="2" key="1">
    <citation type="submission" date="2020-12" db="UniProtKB">
        <authorList>
            <consortium name="WormBaseParasite"/>
        </authorList>
    </citation>
    <scope>IDENTIFICATION</scope>
    <source>
        <strain evidence="2">MHco3</strain>
    </source>
</reference>
<dbReference type="Proteomes" id="UP000025227">
    <property type="component" value="Unplaced"/>
</dbReference>
<dbReference type="AlphaFoldDB" id="A0A7I4YDT6"/>
<sequence>MGLILLNLREPPIRQQLGRTVRERLLKSQVQNRLPKRRRITMAICTFNARTLASEACIEDLMMQANKIKNVVIGLTERRRHRQLHAASETGKQLFLGTCGSRDVGGAGALVNTCDHEHRLKLNNPNQTFAIKKMWLSLVTNIKRAKVS</sequence>
<organism evidence="1 2">
    <name type="scientific">Haemonchus contortus</name>
    <name type="common">Barber pole worm</name>
    <dbReference type="NCBI Taxonomy" id="6289"/>
    <lineage>
        <taxon>Eukaryota</taxon>
        <taxon>Metazoa</taxon>
        <taxon>Ecdysozoa</taxon>
        <taxon>Nematoda</taxon>
        <taxon>Chromadorea</taxon>
        <taxon>Rhabditida</taxon>
        <taxon>Rhabditina</taxon>
        <taxon>Rhabditomorpha</taxon>
        <taxon>Strongyloidea</taxon>
        <taxon>Trichostrongylidae</taxon>
        <taxon>Haemonchus</taxon>
    </lineage>
</organism>
<keyword evidence="1" id="KW-1185">Reference proteome</keyword>